<dbReference type="GO" id="GO:0050660">
    <property type="term" value="F:flavin adenine dinucleotide binding"/>
    <property type="evidence" value="ECO:0007669"/>
    <property type="project" value="InterPro"/>
</dbReference>
<evidence type="ECO:0000256" key="2">
    <source>
        <dbReference type="ARBA" id="ARBA00009347"/>
    </source>
</evidence>
<feature type="domain" description="Acyl-CoA dehydrogenase/oxidase N-terminal" evidence="7">
    <location>
        <begin position="6"/>
        <end position="92"/>
    </location>
</feature>
<dbReference type="InterPro" id="IPR036250">
    <property type="entry name" value="AcylCo_DH-like_C"/>
</dbReference>
<evidence type="ECO:0000256" key="1">
    <source>
        <dbReference type="ARBA" id="ARBA00001974"/>
    </source>
</evidence>
<dbReference type="InterPro" id="IPR037069">
    <property type="entry name" value="AcylCoA_DH/ox_N_sf"/>
</dbReference>
<organism evidence="8">
    <name type="scientific">uncultured Solirubrobacteraceae bacterium</name>
    <dbReference type="NCBI Taxonomy" id="1162706"/>
    <lineage>
        <taxon>Bacteria</taxon>
        <taxon>Bacillati</taxon>
        <taxon>Actinomycetota</taxon>
        <taxon>Thermoleophilia</taxon>
        <taxon>Solirubrobacterales</taxon>
        <taxon>Solirubrobacteraceae</taxon>
        <taxon>environmental samples</taxon>
    </lineage>
</organism>
<dbReference type="Gene3D" id="2.40.110.10">
    <property type="entry name" value="Butyryl-CoA Dehydrogenase, subunit A, domain 2"/>
    <property type="match status" value="1"/>
</dbReference>
<dbReference type="SUPFAM" id="SSF47203">
    <property type="entry name" value="Acyl-CoA dehydrogenase C-terminal domain-like"/>
    <property type="match status" value="1"/>
</dbReference>
<dbReference type="PANTHER" id="PTHR43884">
    <property type="entry name" value="ACYL-COA DEHYDROGENASE"/>
    <property type="match status" value="1"/>
</dbReference>
<sequence>MDFDLNEDQRTIKRTAREFLAARYRLDEVRRLALEEERGFTDAQWSEIAGLGWPELADREQGLGTVELAVVAEELGYALAPSPLQSTWAATALLGAGGRGDALAGGARGTVAMWDADATGTRPDHSTLEPGADGTLTGEKLVVPDAAFADVLVVTASEGRHFLVRSDAPGVTIEPSTSIDPTRRLFTVRLDGAQGELLEGDEHAFGHAWHRIAVATAAESVGIAERALEMSVAYASERQQFGRAIGTYQAVSHRCAQMLLEVEGARSLIYWAAWALDFEPETAFLAASAAKAYASDCGSRVTGSAIQVHGGIGFTWEHDLQLFFKRATANAHHYGDARWHRDQVADAVLG</sequence>
<dbReference type="AlphaFoldDB" id="A0A6J4S4E1"/>
<evidence type="ECO:0000313" key="8">
    <source>
        <dbReference type="EMBL" id="CAA9486030.1"/>
    </source>
</evidence>
<evidence type="ECO:0000259" key="7">
    <source>
        <dbReference type="Pfam" id="PF02771"/>
    </source>
</evidence>
<evidence type="ECO:0000259" key="6">
    <source>
        <dbReference type="Pfam" id="PF00441"/>
    </source>
</evidence>
<evidence type="ECO:0000256" key="4">
    <source>
        <dbReference type="ARBA" id="ARBA00022827"/>
    </source>
</evidence>
<comment type="cofactor">
    <cofactor evidence="1">
        <name>FAD</name>
        <dbReference type="ChEBI" id="CHEBI:57692"/>
    </cofactor>
</comment>
<proteinExistence type="inferred from homology"/>
<dbReference type="Gene3D" id="1.20.140.10">
    <property type="entry name" value="Butyryl-CoA Dehydrogenase, subunit A, domain 3"/>
    <property type="match status" value="1"/>
</dbReference>
<keyword evidence="4" id="KW-0274">FAD</keyword>
<dbReference type="CDD" id="cd00567">
    <property type="entry name" value="ACAD"/>
    <property type="match status" value="1"/>
</dbReference>
<dbReference type="SUPFAM" id="SSF56645">
    <property type="entry name" value="Acyl-CoA dehydrogenase NM domain-like"/>
    <property type="match status" value="1"/>
</dbReference>
<dbReference type="Pfam" id="PF02771">
    <property type="entry name" value="Acyl-CoA_dh_N"/>
    <property type="match status" value="1"/>
</dbReference>
<evidence type="ECO:0000256" key="5">
    <source>
        <dbReference type="ARBA" id="ARBA00023002"/>
    </source>
</evidence>
<dbReference type="Pfam" id="PF00441">
    <property type="entry name" value="Acyl-CoA_dh_1"/>
    <property type="match status" value="1"/>
</dbReference>
<keyword evidence="5 8" id="KW-0560">Oxidoreductase</keyword>
<name>A0A6J4S4E1_9ACTN</name>
<dbReference type="InterPro" id="IPR009075">
    <property type="entry name" value="AcylCo_DH/oxidase_C"/>
</dbReference>
<dbReference type="Gene3D" id="1.10.540.10">
    <property type="entry name" value="Acyl-CoA dehydrogenase/oxidase, N-terminal domain"/>
    <property type="match status" value="1"/>
</dbReference>
<feature type="domain" description="Acyl-CoA dehydrogenase/oxidase C-terminal" evidence="6">
    <location>
        <begin position="214"/>
        <end position="348"/>
    </location>
</feature>
<dbReference type="EMBL" id="CADCVS010000174">
    <property type="protein sequence ID" value="CAA9486030.1"/>
    <property type="molecule type" value="Genomic_DNA"/>
</dbReference>
<evidence type="ECO:0000256" key="3">
    <source>
        <dbReference type="ARBA" id="ARBA00022630"/>
    </source>
</evidence>
<reference evidence="8" key="1">
    <citation type="submission" date="2020-02" db="EMBL/GenBank/DDBJ databases">
        <authorList>
            <person name="Meier V. D."/>
        </authorList>
    </citation>
    <scope>NUCLEOTIDE SEQUENCE</scope>
    <source>
        <strain evidence="8">AVDCRST_MAG30</strain>
    </source>
</reference>
<gene>
    <name evidence="8" type="ORF">AVDCRST_MAG30-1106</name>
</gene>
<comment type="similarity">
    <text evidence="2">Belongs to the acyl-CoA dehydrogenase family.</text>
</comment>
<dbReference type="GO" id="GO:0003995">
    <property type="term" value="F:acyl-CoA dehydrogenase activity"/>
    <property type="evidence" value="ECO:0007669"/>
    <property type="project" value="TreeGrafter"/>
</dbReference>
<keyword evidence="3" id="KW-0285">Flavoprotein</keyword>
<dbReference type="InterPro" id="IPR009100">
    <property type="entry name" value="AcylCoA_DH/oxidase_NM_dom_sf"/>
</dbReference>
<accession>A0A6J4S4E1</accession>
<dbReference type="PANTHER" id="PTHR43884:SF20">
    <property type="entry name" value="ACYL-COA DEHYDROGENASE FADE28"/>
    <property type="match status" value="1"/>
</dbReference>
<dbReference type="EC" id="1.3.99.2" evidence="8"/>
<dbReference type="InterPro" id="IPR046373">
    <property type="entry name" value="Acyl-CoA_Oxase/DH_mid-dom_sf"/>
</dbReference>
<dbReference type="InterPro" id="IPR013786">
    <property type="entry name" value="AcylCoA_DH/ox_N"/>
</dbReference>
<protein>
    <submittedName>
        <fullName evidence="8">Butyryl-CoA dehydrogenase</fullName>
        <ecNumber evidence="8">1.3.99.2</ecNumber>
    </submittedName>
</protein>